<protein>
    <submittedName>
        <fullName evidence="2">Uncharacterized protein</fullName>
    </submittedName>
</protein>
<dbReference type="Proteomes" id="UP000887565">
    <property type="component" value="Unplaced"/>
</dbReference>
<proteinExistence type="predicted"/>
<name>A0A915KGL7_ROMCU</name>
<dbReference type="AlphaFoldDB" id="A0A915KGL7"/>
<evidence type="ECO:0000313" key="2">
    <source>
        <dbReference type="WBParaSite" id="nRc.2.0.1.t37121-RA"/>
    </source>
</evidence>
<organism evidence="1 2">
    <name type="scientific">Romanomermis culicivorax</name>
    <name type="common">Nematode worm</name>
    <dbReference type="NCBI Taxonomy" id="13658"/>
    <lineage>
        <taxon>Eukaryota</taxon>
        <taxon>Metazoa</taxon>
        <taxon>Ecdysozoa</taxon>
        <taxon>Nematoda</taxon>
        <taxon>Enoplea</taxon>
        <taxon>Dorylaimia</taxon>
        <taxon>Mermithida</taxon>
        <taxon>Mermithoidea</taxon>
        <taxon>Mermithidae</taxon>
        <taxon>Romanomermis</taxon>
    </lineage>
</organism>
<dbReference type="WBParaSite" id="nRc.2.0.1.t37121-RA">
    <property type="protein sequence ID" value="nRc.2.0.1.t37121-RA"/>
    <property type="gene ID" value="nRc.2.0.1.g37121"/>
</dbReference>
<evidence type="ECO:0000313" key="1">
    <source>
        <dbReference type="Proteomes" id="UP000887565"/>
    </source>
</evidence>
<reference evidence="2" key="1">
    <citation type="submission" date="2022-11" db="UniProtKB">
        <authorList>
            <consortium name="WormBaseParasite"/>
        </authorList>
    </citation>
    <scope>IDENTIFICATION</scope>
</reference>
<keyword evidence="1" id="KW-1185">Reference proteome</keyword>
<sequence>MKYQKINEKIEMYDGRTIEHDSETQKSMRDKFEGLYLEVKLKIHGTIGLCELKRHRDFKSGKISDLNLRREEEISYTVHT</sequence>
<accession>A0A915KGL7</accession>